<dbReference type="CDD" id="cd14741">
    <property type="entry name" value="PAAR_5"/>
    <property type="match status" value="1"/>
</dbReference>
<dbReference type="AlphaFoldDB" id="A0A6N9T2X9"/>
<dbReference type="Proteomes" id="UP000469011">
    <property type="component" value="Unassembled WGS sequence"/>
</dbReference>
<organism evidence="2 3">
    <name type="scientific">Jiella pacifica</name>
    <dbReference type="NCBI Taxonomy" id="2696469"/>
    <lineage>
        <taxon>Bacteria</taxon>
        <taxon>Pseudomonadati</taxon>
        <taxon>Pseudomonadota</taxon>
        <taxon>Alphaproteobacteria</taxon>
        <taxon>Hyphomicrobiales</taxon>
        <taxon>Aurantimonadaceae</taxon>
        <taxon>Jiella</taxon>
    </lineage>
</organism>
<name>A0A6N9T2X9_9HYPH</name>
<reference evidence="2 3" key="1">
    <citation type="submission" date="2020-01" db="EMBL/GenBank/DDBJ databases">
        <title>Jiella pacifica sp. nov.</title>
        <authorList>
            <person name="Xue Z."/>
            <person name="Zhu S."/>
            <person name="Chen J."/>
            <person name="Yang J."/>
        </authorList>
    </citation>
    <scope>NUCLEOTIDE SEQUENCE [LARGE SCALE GENOMIC DNA]</scope>
    <source>
        <strain evidence="2 3">40Bstr34</strain>
    </source>
</reference>
<dbReference type="Gene3D" id="3.30.2310.30">
    <property type="match status" value="1"/>
</dbReference>
<dbReference type="InterPro" id="IPR008727">
    <property type="entry name" value="PAAR_motif"/>
</dbReference>
<dbReference type="Gene3D" id="2.60.200.60">
    <property type="match status" value="1"/>
</dbReference>
<gene>
    <name evidence="2" type="ORF">GTK09_08955</name>
</gene>
<proteinExistence type="predicted"/>
<dbReference type="Pfam" id="PF05488">
    <property type="entry name" value="PAAR_motif"/>
    <property type="match status" value="1"/>
</dbReference>
<evidence type="ECO:0000313" key="2">
    <source>
        <dbReference type="EMBL" id="NDW04555.1"/>
    </source>
</evidence>
<comment type="caution">
    <text evidence="2">The sequence shown here is derived from an EMBL/GenBank/DDBJ whole genome shotgun (WGS) entry which is preliminary data.</text>
</comment>
<keyword evidence="3" id="KW-1185">Reference proteome</keyword>
<evidence type="ECO:0000259" key="1">
    <source>
        <dbReference type="Pfam" id="PF12106"/>
    </source>
</evidence>
<evidence type="ECO:0000313" key="3">
    <source>
        <dbReference type="Proteomes" id="UP000469011"/>
    </source>
</evidence>
<dbReference type="Pfam" id="PF12106">
    <property type="entry name" value="Colicin_E5"/>
    <property type="match status" value="1"/>
</dbReference>
<dbReference type="EMBL" id="JAAAMG010000006">
    <property type="protein sequence ID" value="NDW04555.1"/>
    <property type="molecule type" value="Genomic_DNA"/>
</dbReference>
<dbReference type="SUPFAM" id="SSF102824">
    <property type="entry name" value="Colicin D/E5 nuclease domain"/>
    <property type="match status" value="1"/>
</dbReference>
<dbReference type="InterPro" id="IPR021964">
    <property type="entry name" value="Colicin_E5_C"/>
</dbReference>
<accession>A0A6N9T2X9</accession>
<sequence>MPTGPAARRLDPVAHKIPGRLIPGPGSPDVLIGGLPAWRARIDRHECRHGTGVVMEGSPTVLINGQPACRLGDMVAEGSNRLNAITGGCQSVIIGDAPGTSSEAFGRNSLSERVEPRSGDPFETLHDAIEQEAVDAIANDIVAGNMAAAHWKAAIAGLKLTLLPSSRGEAAMMVISVGAGAAGKIVGTAGRFLARVPLRRKGLELVATRFGTKIERQMAKRGWTKESVEATINAPHRREATHDTRWKPDGTRARDKATAYINRDGSYVVRNDATGDIVQISDRTNPGWSSPF</sequence>
<dbReference type="InterPro" id="IPR038233">
    <property type="entry name" value="Colicin_D/E5_nuclease"/>
</dbReference>
<feature type="domain" description="Colicin E5 ribonuclease" evidence="1">
    <location>
        <begin position="208"/>
        <end position="291"/>
    </location>
</feature>
<dbReference type="RefSeq" id="WP_163462816.1">
    <property type="nucleotide sequence ID" value="NZ_JAAAMG010000006.1"/>
</dbReference>
<dbReference type="GO" id="GO:0004540">
    <property type="term" value="F:RNA nuclease activity"/>
    <property type="evidence" value="ECO:0007669"/>
    <property type="project" value="InterPro"/>
</dbReference>
<protein>
    <recommendedName>
        <fullName evidence="1">Colicin E5 ribonuclease domain-containing protein</fullName>
    </recommendedName>
</protein>
<dbReference type="InterPro" id="IPR038234">
    <property type="entry name" value="Colicin_E5_C_sf"/>
</dbReference>